<comment type="caution">
    <text evidence="9">The sequence shown here is derived from an EMBL/GenBank/DDBJ whole genome shotgun (WGS) entry which is preliminary data.</text>
</comment>
<dbReference type="AlphaFoldDB" id="A0A151ZE82"/>
<dbReference type="OrthoDB" id="8062037at2759"/>
<keyword evidence="5 7" id="KW-0440">LIM domain</keyword>
<dbReference type="FunFam" id="2.10.110.10:FF:000001">
    <property type="entry name" value="Cysteine and glycine-rich protein 1"/>
    <property type="match status" value="1"/>
</dbReference>
<dbReference type="InParanoid" id="A0A151ZE82"/>
<keyword evidence="2 7" id="KW-0479">Metal-binding</keyword>
<evidence type="ECO:0000256" key="2">
    <source>
        <dbReference type="ARBA" id="ARBA00022723"/>
    </source>
</evidence>
<dbReference type="GO" id="GO:0008307">
    <property type="term" value="F:structural constituent of muscle"/>
    <property type="evidence" value="ECO:0007669"/>
    <property type="project" value="TreeGrafter"/>
</dbReference>
<evidence type="ECO:0000313" key="10">
    <source>
        <dbReference type="Proteomes" id="UP000076078"/>
    </source>
</evidence>
<dbReference type="GO" id="GO:0005737">
    <property type="term" value="C:cytoplasm"/>
    <property type="evidence" value="ECO:0007669"/>
    <property type="project" value="TreeGrafter"/>
</dbReference>
<dbReference type="Gene3D" id="2.10.110.10">
    <property type="entry name" value="Cysteine Rich Protein"/>
    <property type="match status" value="1"/>
</dbReference>
<evidence type="ECO:0000259" key="8">
    <source>
        <dbReference type="PROSITE" id="PS50023"/>
    </source>
</evidence>
<dbReference type="OMA" id="NCTEHGP"/>
<evidence type="ECO:0000256" key="6">
    <source>
        <dbReference type="ARBA" id="ARBA00023242"/>
    </source>
</evidence>
<keyword evidence="3" id="KW-0677">Repeat</keyword>
<keyword evidence="10" id="KW-1185">Reference proteome</keyword>
<dbReference type="GO" id="GO:0042805">
    <property type="term" value="F:actinin binding"/>
    <property type="evidence" value="ECO:0007669"/>
    <property type="project" value="TreeGrafter"/>
</dbReference>
<evidence type="ECO:0000256" key="3">
    <source>
        <dbReference type="ARBA" id="ARBA00022737"/>
    </source>
</evidence>
<dbReference type="Proteomes" id="UP000076078">
    <property type="component" value="Unassembled WGS sequence"/>
</dbReference>
<organism evidence="9 10">
    <name type="scientific">Tieghemostelium lacteum</name>
    <name type="common">Slime mold</name>
    <name type="synonym">Dictyostelium lacteum</name>
    <dbReference type="NCBI Taxonomy" id="361077"/>
    <lineage>
        <taxon>Eukaryota</taxon>
        <taxon>Amoebozoa</taxon>
        <taxon>Evosea</taxon>
        <taxon>Eumycetozoa</taxon>
        <taxon>Dictyostelia</taxon>
        <taxon>Dictyosteliales</taxon>
        <taxon>Raperosteliaceae</taxon>
        <taxon>Tieghemostelium</taxon>
    </lineage>
</organism>
<dbReference type="EMBL" id="LODT01000031">
    <property type="protein sequence ID" value="KYQ92220.1"/>
    <property type="molecule type" value="Genomic_DNA"/>
</dbReference>
<dbReference type="Pfam" id="PF00412">
    <property type="entry name" value="LIM"/>
    <property type="match status" value="1"/>
</dbReference>
<dbReference type="GO" id="GO:0005634">
    <property type="term" value="C:nucleus"/>
    <property type="evidence" value="ECO:0007669"/>
    <property type="project" value="UniProtKB-SubCell"/>
</dbReference>
<dbReference type="PROSITE" id="PS50023">
    <property type="entry name" value="LIM_DOMAIN_2"/>
    <property type="match status" value="1"/>
</dbReference>
<name>A0A151ZE82_TIELA</name>
<dbReference type="PANTHER" id="PTHR24215">
    <property type="entry name" value="RHO-GTPASE-ACTIVATING PROTEIN LRG1"/>
    <property type="match status" value="1"/>
</dbReference>
<keyword evidence="6" id="KW-0539">Nucleus</keyword>
<evidence type="ECO:0000256" key="7">
    <source>
        <dbReference type="PROSITE-ProRule" id="PRU00125"/>
    </source>
</evidence>
<dbReference type="InterPro" id="IPR001781">
    <property type="entry name" value="Znf_LIM"/>
</dbReference>
<feature type="domain" description="LIM zinc-binding" evidence="8">
    <location>
        <begin position="9"/>
        <end position="72"/>
    </location>
</feature>
<gene>
    <name evidence="9" type="ORF">DLAC_07066</name>
</gene>
<dbReference type="PROSITE" id="PS00478">
    <property type="entry name" value="LIM_DOMAIN_1"/>
    <property type="match status" value="1"/>
</dbReference>
<reference evidence="9 10" key="1">
    <citation type="submission" date="2015-12" db="EMBL/GenBank/DDBJ databases">
        <title>Dictyostelia acquired genes for synthesis and detection of signals that induce cell-type specialization by lateral gene transfer from prokaryotes.</title>
        <authorList>
            <person name="Gloeckner G."/>
            <person name="Schaap P."/>
        </authorList>
    </citation>
    <scope>NUCLEOTIDE SEQUENCE [LARGE SCALE GENOMIC DNA]</scope>
    <source>
        <strain evidence="9 10">TK</strain>
    </source>
</reference>
<dbReference type="FunCoup" id="A0A151ZE82">
    <property type="interactions" value="1"/>
</dbReference>
<evidence type="ECO:0000256" key="4">
    <source>
        <dbReference type="ARBA" id="ARBA00022833"/>
    </source>
</evidence>
<evidence type="ECO:0000256" key="1">
    <source>
        <dbReference type="ARBA" id="ARBA00004123"/>
    </source>
</evidence>
<dbReference type="GO" id="GO:0046872">
    <property type="term" value="F:metal ion binding"/>
    <property type="evidence" value="ECO:0007669"/>
    <property type="project" value="UniProtKB-KW"/>
</dbReference>
<dbReference type="SUPFAM" id="SSF57716">
    <property type="entry name" value="Glucocorticoid receptor-like (DNA-binding domain)"/>
    <property type="match status" value="2"/>
</dbReference>
<keyword evidence="4 7" id="KW-0862">Zinc</keyword>
<evidence type="ECO:0000313" key="9">
    <source>
        <dbReference type="EMBL" id="KYQ92220.1"/>
    </source>
</evidence>
<dbReference type="SMART" id="SM00132">
    <property type="entry name" value="LIM"/>
    <property type="match status" value="1"/>
</dbReference>
<comment type="subcellular location">
    <subcellularLocation>
        <location evidence="1">Nucleus</location>
    </subcellularLocation>
</comment>
<sequence length="88" mass="9317">MPPKFGGGIKCKKCGGSVYSAEQAPGAVPYHKMCFICTGCRKLLDSTNQCERQVDGNTELYCKACYNKVAGPKLFGYAGGGGTMGHTQ</sequence>
<evidence type="ECO:0000256" key="5">
    <source>
        <dbReference type="ARBA" id="ARBA00023038"/>
    </source>
</evidence>
<protein>
    <recommendedName>
        <fullName evidence="8">LIM zinc-binding domain-containing protein</fullName>
    </recommendedName>
</protein>
<proteinExistence type="predicted"/>
<accession>A0A151ZE82</accession>
<dbReference type="PANTHER" id="PTHR24215:SF35">
    <property type="entry name" value="MUSCLE LIM PROTEIN MLP84B"/>
    <property type="match status" value="1"/>
</dbReference>
<dbReference type="GO" id="GO:0030036">
    <property type="term" value="P:actin cytoskeleton organization"/>
    <property type="evidence" value="ECO:0007669"/>
    <property type="project" value="TreeGrafter"/>
</dbReference>